<dbReference type="PANTHER" id="PTHR11576">
    <property type="entry name" value="ZONA PELLUCIDA SPERM-BINDING PROTEIN 3"/>
    <property type="match status" value="1"/>
</dbReference>
<name>A0A556VV90_BAGYA</name>
<dbReference type="OrthoDB" id="8880842at2759"/>
<protein>
    <recommendedName>
        <fullName evidence="1">ZP-C domain-containing protein</fullName>
    </recommendedName>
</protein>
<dbReference type="Pfam" id="PF00100">
    <property type="entry name" value="Zona_pellucida"/>
    <property type="match status" value="1"/>
</dbReference>
<dbReference type="EMBL" id="VCAZ01000296">
    <property type="protein sequence ID" value="TTV42332.1"/>
    <property type="molecule type" value="Genomic_DNA"/>
</dbReference>
<keyword evidence="3" id="KW-1185">Reference proteome</keyword>
<dbReference type="GO" id="GO:0032190">
    <property type="term" value="F:acrosin binding"/>
    <property type="evidence" value="ECO:0007669"/>
    <property type="project" value="TreeGrafter"/>
</dbReference>
<proteinExistence type="predicted"/>
<evidence type="ECO:0000259" key="1">
    <source>
        <dbReference type="Pfam" id="PF00100"/>
    </source>
</evidence>
<dbReference type="GO" id="GO:0035803">
    <property type="term" value="P:egg coat formation"/>
    <property type="evidence" value="ECO:0007669"/>
    <property type="project" value="TreeGrafter"/>
</dbReference>
<dbReference type="Gene3D" id="2.60.40.4100">
    <property type="entry name" value="Zona pellucida, ZP-C domain"/>
    <property type="match status" value="1"/>
</dbReference>
<dbReference type="GO" id="GO:0031012">
    <property type="term" value="C:extracellular matrix"/>
    <property type="evidence" value="ECO:0007669"/>
    <property type="project" value="TreeGrafter"/>
</dbReference>
<dbReference type="InterPro" id="IPR055355">
    <property type="entry name" value="ZP-C"/>
</dbReference>
<reference evidence="2 3" key="1">
    <citation type="journal article" date="2019" name="Genome Biol. Evol.">
        <title>Whole-Genome Sequencing of the Giant Devil Catfish, Bagarius yarrelli.</title>
        <authorList>
            <person name="Jiang W."/>
            <person name="Lv Y."/>
            <person name="Cheng L."/>
            <person name="Yang K."/>
            <person name="Chao B."/>
            <person name="Wang X."/>
            <person name="Li Y."/>
            <person name="Pan X."/>
            <person name="You X."/>
            <person name="Zhang Y."/>
            <person name="Yang J."/>
            <person name="Li J."/>
            <person name="Zhang X."/>
            <person name="Liu S."/>
            <person name="Sun C."/>
            <person name="Yang J."/>
            <person name="Shi Q."/>
        </authorList>
    </citation>
    <scope>NUCLEOTIDE SEQUENCE [LARGE SCALE GENOMIC DNA]</scope>
    <source>
        <strain evidence="2">JWS20170419001</strain>
        <tissue evidence="2">Muscle</tissue>
    </source>
</reference>
<accession>A0A556VV90</accession>
<organism evidence="2 3">
    <name type="scientific">Bagarius yarrelli</name>
    <name type="common">Goonch</name>
    <name type="synonym">Bagrus yarrelli</name>
    <dbReference type="NCBI Taxonomy" id="175774"/>
    <lineage>
        <taxon>Eukaryota</taxon>
        <taxon>Metazoa</taxon>
        <taxon>Chordata</taxon>
        <taxon>Craniata</taxon>
        <taxon>Vertebrata</taxon>
        <taxon>Euteleostomi</taxon>
        <taxon>Actinopterygii</taxon>
        <taxon>Neopterygii</taxon>
        <taxon>Teleostei</taxon>
        <taxon>Ostariophysi</taxon>
        <taxon>Siluriformes</taxon>
        <taxon>Sisoridae</taxon>
        <taxon>Sisorinae</taxon>
        <taxon>Bagarius</taxon>
    </lineage>
</organism>
<comment type="caution">
    <text evidence="2">The sequence shown here is derived from an EMBL/GenBank/DDBJ whole genome shotgun (WGS) entry which is preliminary data.</text>
</comment>
<sequence length="163" mass="17539">MVVRGHADLYGTGRLVPASELRLGAESKAGNCGAVQRENNELVITAGLHECGAKLRVKTELKPNNFLSERSLDLSEPNEVVAMVASVLSAHQTVPKLFLDRCEATLEPDTAATPTSDLINDWCPAKSNISFLPRADSHVLRIKLNLPSLGPDGGRAKRSVSRT</sequence>
<evidence type="ECO:0000313" key="2">
    <source>
        <dbReference type="EMBL" id="TTV42332.1"/>
    </source>
</evidence>
<dbReference type="GO" id="GO:0007339">
    <property type="term" value="P:binding of sperm to zona pellucida"/>
    <property type="evidence" value="ECO:0007669"/>
    <property type="project" value="TreeGrafter"/>
</dbReference>
<dbReference type="AlphaFoldDB" id="A0A556VV90"/>
<feature type="domain" description="ZP-C" evidence="1">
    <location>
        <begin position="76"/>
        <end position="145"/>
    </location>
</feature>
<dbReference type="Proteomes" id="UP000319801">
    <property type="component" value="Unassembled WGS sequence"/>
</dbReference>
<gene>
    <name evidence="2" type="ORF">Baya_16208</name>
</gene>
<dbReference type="PANTHER" id="PTHR11576:SF2">
    <property type="entry name" value="ZONA PELLUCIDA SPERM-BINDING PROTEIN 3"/>
    <property type="match status" value="1"/>
</dbReference>
<evidence type="ECO:0000313" key="3">
    <source>
        <dbReference type="Proteomes" id="UP000319801"/>
    </source>
</evidence>
<dbReference type="InterPro" id="IPR042235">
    <property type="entry name" value="ZP-C_dom"/>
</dbReference>
<dbReference type="GO" id="GO:2000344">
    <property type="term" value="P:positive regulation of acrosome reaction"/>
    <property type="evidence" value="ECO:0007669"/>
    <property type="project" value="TreeGrafter"/>
</dbReference>